<evidence type="ECO:0000313" key="3">
    <source>
        <dbReference type="Proteomes" id="UP001153365"/>
    </source>
</evidence>
<organism evidence="2 3">
    <name type="scientific">Phakopsora pachyrhizi</name>
    <name type="common">Asian soybean rust disease fungus</name>
    <dbReference type="NCBI Taxonomy" id="170000"/>
    <lineage>
        <taxon>Eukaryota</taxon>
        <taxon>Fungi</taxon>
        <taxon>Dikarya</taxon>
        <taxon>Basidiomycota</taxon>
        <taxon>Pucciniomycotina</taxon>
        <taxon>Pucciniomycetes</taxon>
        <taxon>Pucciniales</taxon>
        <taxon>Phakopsoraceae</taxon>
        <taxon>Phakopsora</taxon>
    </lineage>
</organism>
<feature type="region of interest" description="Disordered" evidence="1">
    <location>
        <begin position="142"/>
        <end position="165"/>
    </location>
</feature>
<dbReference type="EMBL" id="CALTRL010001122">
    <property type="protein sequence ID" value="CAH7671041.1"/>
    <property type="molecule type" value="Genomic_DNA"/>
</dbReference>
<evidence type="ECO:0000256" key="1">
    <source>
        <dbReference type="SAM" id="MobiDB-lite"/>
    </source>
</evidence>
<accession>A0AAV0ARK4</accession>
<dbReference type="Proteomes" id="UP001153365">
    <property type="component" value="Unassembled WGS sequence"/>
</dbReference>
<sequence length="239" mass="26862">MRLLMYDSSTHNSSVPTGYPRVFLSAAQDTEIQTSKTWIRRCESCTATLGTPNIKDAFGKEKNISGGYTFNASLGSCRDQAKYVKHEKLFADAAFLTESGVVDIVKSVCGSDYNEDDSDFELDEMDDSVCGVQRAADHKPKLLKNNSSSSGLDDQKTKNKTEETTPIPQIKKEVHEVLITSTPYTTYCALLLYIYSKLVHIHFQKKTIHPENWCHYAHFFYGASEIYLESLPRMDATQG</sequence>
<comment type="caution">
    <text evidence="2">The sequence shown here is derived from an EMBL/GenBank/DDBJ whole genome shotgun (WGS) entry which is preliminary data.</text>
</comment>
<reference evidence="2" key="1">
    <citation type="submission" date="2022-06" db="EMBL/GenBank/DDBJ databases">
        <authorList>
            <consortium name="SYNGENTA / RWTH Aachen University"/>
        </authorList>
    </citation>
    <scope>NUCLEOTIDE SEQUENCE</scope>
</reference>
<gene>
    <name evidence="2" type="ORF">PPACK8108_LOCUS5792</name>
</gene>
<protein>
    <submittedName>
        <fullName evidence="2">Uncharacterized protein</fullName>
    </submittedName>
</protein>
<proteinExistence type="predicted"/>
<name>A0AAV0ARK4_PHAPC</name>
<keyword evidence="3" id="KW-1185">Reference proteome</keyword>
<dbReference type="AlphaFoldDB" id="A0AAV0ARK4"/>
<evidence type="ECO:0000313" key="2">
    <source>
        <dbReference type="EMBL" id="CAH7671041.1"/>
    </source>
</evidence>
<feature type="compositionally biased region" description="Basic and acidic residues" evidence="1">
    <location>
        <begin position="153"/>
        <end position="163"/>
    </location>
</feature>